<keyword evidence="1" id="KW-1133">Transmembrane helix</keyword>
<evidence type="ECO:0000313" key="4">
    <source>
        <dbReference type="EMBL" id="SPQ97519.1"/>
    </source>
</evidence>
<dbReference type="Proteomes" id="UP000290189">
    <property type="component" value="Unassembled WGS sequence"/>
</dbReference>
<keyword evidence="1" id="KW-0812">Transmembrane</keyword>
<gene>
    <name evidence="3" type="ORF">PBRA_000548</name>
    <name evidence="4" type="ORF">PLBR_LOCUS4734</name>
</gene>
<dbReference type="AlphaFoldDB" id="A0A0G4IPG5"/>
<keyword evidence="4" id="KW-0496">Mitochondrion</keyword>
<keyword evidence="5" id="KW-1185">Reference proteome</keyword>
<protein>
    <submittedName>
        <fullName evidence="3">Uncharacterized protein</fullName>
    </submittedName>
</protein>
<proteinExistence type="predicted"/>
<keyword evidence="2" id="KW-0732">Signal</keyword>
<keyword evidence="1" id="KW-0472">Membrane</keyword>
<feature type="transmembrane region" description="Helical" evidence="1">
    <location>
        <begin position="282"/>
        <end position="301"/>
    </location>
</feature>
<feature type="signal peptide" evidence="2">
    <location>
        <begin position="1"/>
        <end position="21"/>
    </location>
</feature>
<organism evidence="3 5">
    <name type="scientific">Plasmodiophora brassicae</name>
    <name type="common">Clubroot disease agent</name>
    <dbReference type="NCBI Taxonomy" id="37360"/>
    <lineage>
        <taxon>Eukaryota</taxon>
        <taxon>Sar</taxon>
        <taxon>Rhizaria</taxon>
        <taxon>Endomyxa</taxon>
        <taxon>Phytomyxea</taxon>
        <taxon>Plasmodiophorida</taxon>
        <taxon>Plasmodiophoridae</taxon>
        <taxon>Plasmodiophora</taxon>
    </lineage>
</organism>
<dbReference type="EMBL" id="CDSF01000079">
    <property type="protein sequence ID" value="CEO97203.1"/>
    <property type="molecule type" value="Genomic_DNA"/>
</dbReference>
<feature type="chain" id="PRO_5035990710" evidence="2">
    <location>
        <begin position="22"/>
        <end position="302"/>
    </location>
</feature>
<geneLocation type="mitochondrion" evidence="4"/>
<reference evidence="4 6" key="2">
    <citation type="submission" date="2018-03" db="EMBL/GenBank/DDBJ databases">
        <authorList>
            <person name="Fogelqvist J."/>
        </authorList>
    </citation>
    <scope>NUCLEOTIDE SEQUENCE [LARGE SCALE GENOMIC DNA]</scope>
</reference>
<evidence type="ECO:0000256" key="1">
    <source>
        <dbReference type="SAM" id="Phobius"/>
    </source>
</evidence>
<dbReference type="EMBL" id="OVEO01000008">
    <property type="protein sequence ID" value="SPQ97519.1"/>
    <property type="molecule type" value="Genomic_DNA"/>
</dbReference>
<name>A0A0G4IPG5_PLABS</name>
<evidence type="ECO:0000313" key="5">
    <source>
        <dbReference type="Proteomes" id="UP000039324"/>
    </source>
</evidence>
<sequence>MSLSTWVVAAAAIVAVAVVGAVKSDDLTVEEQVVTAAEKDRVVETGHVLGNKDDTADETRVTKTEFIAAIAPLNLHRVKEEDKLRLKKQGTELLDIKSGDVEQIQIHQCLKAVMVAANELVADSGNLGKLEVVNDKIKVVDDLYKARASVSKGSSVYYKPGASLVAASALTGTLAGYALGTYRDTIGNWVRSTNWNPAGLEGQLMPAPNKAVVDKKVIRGLSTAAALAVMLVAAQNGLLGKTVQDKSNAMARNVKDAAADAMDRAHGKKRVHKKEVTVESSAAVSAVSATAVLGIVAIASLV</sequence>
<evidence type="ECO:0000313" key="6">
    <source>
        <dbReference type="Proteomes" id="UP000290189"/>
    </source>
</evidence>
<dbReference type="Proteomes" id="UP000039324">
    <property type="component" value="Unassembled WGS sequence"/>
</dbReference>
<evidence type="ECO:0000313" key="3">
    <source>
        <dbReference type="EMBL" id="CEO97203.1"/>
    </source>
</evidence>
<accession>A0A0G4IPG5</accession>
<evidence type="ECO:0000256" key="2">
    <source>
        <dbReference type="SAM" id="SignalP"/>
    </source>
</evidence>
<reference evidence="3 5" key="1">
    <citation type="submission" date="2015-02" db="EMBL/GenBank/DDBJ databases">
        <authorList>
            <person name="Chooi Y.-H."/>
        </authorList>
    </citation>
    <scope>NUCLEOTIDE SEQUENCE [LARGE SCALE GENOMIC DNA]</scope>
    <source>
        <strain evidence="3">E3</strain>
    </source>
</reference>